<name>A0A6I4U034_9SPHN</name>
<sequence length="176" mass="19445">MRFFRKFRSLRFFLSDRPSALLSPRQQQDKLRPLLVDTFDRKPMGLFGSAAIAFQLMMCVLVALTNRTMGQVALSQGACKVGALAAGFGYVTLAQFHAGCGRQAEYLGSAGDGRYHADLMRRWLISASRNAHLLSLSHIDLTAGLVAIVLVPTPGVAFYVHTIEYFQEPVFANSCR</sequence>
<dbReference type="Proteomes" id="UP000469430">
    <property type="component" value="Unassembled WGS sequence"/>
</dbReference>
<reference evidence="2 3" key="1">
    <citation type="submission" date="2019-12" db="EMBL/GenBank/DDBJ databases">
        <title>Genomic-based taxomic classification of the family Erythrobacteraceae.</title>
        <authorList>
            <person name="Xu L."/>
        </authorList>
    </citation>
    <scope>NUCLEOTIDE SEQUENCE [LARGE SCALE GENOMIC DNA]</scope>
    <source>
        <strain evidence="2 3">S36</strain>
    </source>
</reference>
<evidence type="ECO:0000313" key="3">
    <source>
        <dbReference type="Proteomes" id="UP000469430"/>
    </source>
</evidence>
<protein>
    <submittedName>
        <fullName evidence="2">Uncharacterized protein</fullName>
    </submittedName>
</protein>
<keyword evidence="3" id="KW-1185">Reference proteome</keyword>
<accession>A0A6I4U034</accession>
<evidence type="ECO:0000256" key="1">
    <source>
        <dbReference type="SAM" id="Phobius"/>
    </source>
</evidence>
<organism evidence="2 3">
    <name type="scientific">Croceibacterium xixiisoli</name>
    <dbReference type="NCBI Taxonomy" id="1476466"/>
    <lineage>
        <taxon>Bacteria</taxon>
        <taxon>Pseudomonadati</taxon>
        <taxon>Pseudomonadota</taxon>
        <taxon>Alphaproteobacteria</taxon>
        <taxon>Sphingomonadales</taxon>
        <taxon>Erythrobacteraceae</taxon>
        <taxon>Croceibacterium</taxon>
    </lineage>
</organism>
<keyword evidence="1" id="KW-0472">Membrane</keyword>
<gene>
    <name evidence="2" type="ORF">GRI97_17045</name>
</gene>
<comment type="caution">
    <text evidence="2">The sequence shown here is derived from an EMBL/GenBank/DDBJ whole genome shotgun (WGS) entry which is preliminary data.</text>
</comment>
<proteinExistence type="predicted"/>
<dbReference type="RefSeq" id="WP_377019959.1">
    <property type="nucleotide sequence ID" value="NZ_JBHSCP010000003.1"/>
</dbReference>
<keyword evidence="1" id="KW-0812">Transmembrane</keyword>
<keyword evidence="1" id="KW-1133">Transmembrane helix</keyword>
<feature type="transmembrane region" description="Helical" evidence="1">
    <location>
        <begin position="44"/>
        <end position="64"/>
    </location>
</feature>
<dbReference type="EMBL" id="WTYJ01000004">
    <property type="protein sequence ID" value="MXP00700.1"/>
    <property type="molecule type" value="Genomic_DNA"/>
</dbReference>
<dbReference type="AlphaFoldDB" id="A0A6I4U034"/>
<evidence type="ECO:0000313" key="2">
    <source>
        <dbReference type="EMBL" id="MXP00700.1"/>
    </source>
</evidence>